<dbReference type="Proteomes" id="UP001595772">
    <property type="component" value="Unassembled WGS sequence"/>
</dbReference>
<evidence type="ECO:0000313" key="1">
    <source>
        <dbReference type="EMBL" id="MFC4025427.1"/>
    </source>
</evidence>
<comment type="caution">
    <text evidence="1">The sequence shown here is derived from an EMBL/GenBank/DDBJ whole genome shotgun (WGS) entry which is preliminary data.</text>
</comment>
<accession>A0ABV8H3F1</accession>
<dbReference type="Pfam" id="PF09963">
    <property type="entry name" value="DUF2197"/>
    <property type="match status" value="1"/>
</dbReference>
<reference evidence="2" key="1">
    <citation type="journal article" date="2019" name="Int. J. Syst. Evol. Microbiol.">
        <title>The Global Catalogue of Microorganisms (GCM) 10K type strain sequencing project: providing services to taxonomists for standard genome sequencing and annotation.</title>
        <authorList>
            <consortium name="The Broad Institute Genomics Platform"/>
            <consortium name="The Broad Institute Genome Sequencing Center for Infectious Disease"/>
            <person name="Wu L."/>
            <person name="Ma J."/>
        </authorList>
    </citation>
    <scope>NUCLEOTIDE SEQUENCE [LARGE SCALE GENOMIC DNA]</scope>
    <source>
        <strain evidence="2">IBRC-M 10703</strain>
    </source>
</reference>
<protein>
    <submittedName>
        <fullName evidence="1">YlaI family protein</fullName>
    </submittedName>
</protein>
<sequence length="67" mass="8339">MQVKCTLCDKIEDIEDYSLKAKRLRNRRIYMYLCTPCYERVEHKTKKRLDTGKFRLYRENKKVDQYL</sequence>
<evidence type="ECO:0000313" key="2">
    <source>
        <dbReference type="Proteomes" id="UP001595772"/>
    </source>
</evidence>
<gene>
    <name evidence="1" type="ORF">ACFOUV_16690</name>
</gene>
<organism evidence="1 2">
    <name type="scientific">Oceanobacillus longus</name>
    <dbReference type="NCBI Taxonomy" id="930120"/>
    <lineage>
        <taxon>Bacteria</taxon>
        <taxon>Bacillati</taxon>
        <taxon>Bacillota</taxon>
        <taxon>Bacilli</taxon>
        <taxon>Bacillales</taxon>
        <taxon>Bacillaceae</taxon>
        <taxon>Oceanobacillus</taxon>
    </lineage>
</organism>
<dbReference type="RefSeq" id="WP_379497921.1">
    <property type="nucleotide sequence ID" value="NZ_JBHSAO010000014.1"/>
</dbReference>
<proteinExistence type="predicted"/>
<keyword evidence="2" id="KW-1185">Reference proteome</keyword>
<dbReference type="InterPro" id="IPR019241">
    <property type="entry name" value="DUF2197"/>
</dbReference>
<dbReference type="EMBL" id="JBHSAO010000014">
    <property type="protein sequence ID" value="MFC4025427.1"/>
    <property type="molecule type" value="Genomic_DNA"/>
</dbReference>
<name>A0ABV8H3F1_9BACI</name>